<evidence type="ECO:0000313" key="3">
    <source>
        <dbReference type="EMBL" id="MCU4725513.1"/>
    </source>
</evidence>
<keyword evidence="4" id="KW-1185">Reference proteome</keyword>
<organism evidence="3 5">
    <name type="scientific">Halapricum hydrolyticum</name>
    <dbReference type="NCBI Taxonomy" id="2979991"/>
    <lineage>
        <taxon>Archaea</taxon>
        <taxon>Methanobacteriati</taxon>
        <taxon>Methanobacteriota</taxon>
        <taxon>Stenosarchaea group</taxon>
        <taxon>Halobacteria</taxon>
        <taxon>Halobacteriales</taxon>
        <taxon>Haloarculaceae</taxon>
        <taxon>Halapricum</taxon>
    </lineage>
</organism>
<dbReference type="InterPro" id="IPR036388">
    <property type="entry name" value="WH-like_DNA-bd_sf"/>
</dbReference>
<feature type="region of interest" description="Disordered" evidence="1">
    <location>
        <begin position="78"/>
        <end position="98"/>
    </location>
</feature>
<evidence type="ECO:0000313" key="4">
    <source>
        <dbReference type="Proteomes" id="UP001208186"/>
    </source>
</evidence>
<proteinExistence type="predicted"/>
<reference evidence="3" key="1">
    <citation type="submission" date="2023-02" db="EMBL/GenBank/DDBJ databases">
        <title>Enrichment on poylsaccharides allowed isolation of novel metabolic and taxonomic groups of Haloarchaea.</title>
        <authorList>
            <person name="Sorokin D.Y."/>
            <person name="Elcheninov A.G."/>
            <person name="Khizhniak T.V."/>
            <person name="Kolganova T.V."/>
            <person name="Kublanov I.V."/>
        </authorList>
    </citation>
    <scope>NUCLEOTIDE SEQUENCE</scope>
    <source>
        <strain evidence="2 4">HArc-curdl5-1</strain>
        <strain evidence="3">HArc-curdl7</strain>
    </source>
</reference>
<protein>
    <submittedName>
        <fullName evidence="3">Winged helix-turn-helix domain-containing protein</fullName>
    </submittedName>
</protein>
<name>A0AAE3IAI7_9EURY</name>
<dbReference type="Proteomes" id="UP001209746">
    <property type="component" value="Unassembled WGS sequence"/>
</dbReference>
<evidence type="ECO:0000313" key="5">
    <source>
        <dbReference type="Proteomes" id="UP001209746"/>
    </source>
</evidence>
<accession>A0AAE3IAI7</accession>
<comment type="caution">
    <text evidence="3">The sequence shown here is derived from an EMBL/GenBank/DDBJ whole genome shotgun (WGS) entry which is preliminary data.</text>
</comment>
<dbReference type="Gene3D" id="1.10.10.10">
    <property type="entry name" value="Winged helix-like DNA-binding domain superfamily/Winged helix DNA-binding domain"/>
    <property type="match status" value="1"/>
</dbReference>
<evidence type="ECO:0000313" key="2">
    <source>
        <dbReference type="EMBL" id="MCU4716882.1"/>
    </source>
</evidence>
<dbReference type="Pfam" id="PF13814">
    <property type="entry name" value="Replic_Relax"/>
    <property type="match status" value="1"/>
</dbReference>
<dbReference type="AlphaFoldDB" id="A0AAE3IAI7"/>
<sequence length="98" mass="11348">MDRQSAHWMKREDERILEFLEEEGLSTASLISREVFESVSMGHVRERLHMLAGAELVGSLTTDRTHWELTQAGQRYLDGDLDAENQPRPRLGRVLRND</sequence>
<dbReference type="Proteomes" id="UP001208186">
    <property type="component" value="Unassembled WGS sequence"/>
</dbReference>
<evidence type="ECO:0000256" key="1">
    <source>
        <dbReference type="SAM" id="MobiDB-lite"/>
    </source>
</evidence>
<dbReference type="InterPro" id="IPR025855">
    <property type="entry name" value="Replic_Relax"/>
</dbReference>
<gene>
    <name evidence="3" type="ORF">OB914_00790</name>
    <name evidence="2" type="ORF">OB916_02230</name>
</gene>
<dbReference type="EMBL" id="JAOPKC010000001">
    <property type="protein sequence ID" value="MCU4716882.1"/>
    <property type="molecule type" value="Genomic_DNA"/>
</dbReference>
<dbReference type="EMBL" id="JAOPKD010000001">
    <property type="protein sequence ID" value="MCU4725513.1"/>
    <property type="molecule type" value="Genomic_DNA"/>
</dbReference>
<dbReference type="RefSeq" id="WP_315907642.1">
    <property type="nucleotide sequence ID" value="NZ_JAOPKC010000001.1"/>
</dbReference>